<organism evidence="3 4">
    <name type="scientific">Discina gigas</name>
    <dbReference type="NCBI Taxonomy" id="1032678"/>
    <lineage>
        <taxon>Eukaryota</taxon>
        <taxon>Fungi</taxon>
        <taxon>Dikarya</taxon>
        <taxon>Ascomycota</taxon>
        <taxon>Pezizomycotina</taxon>
        <taxon>Pezizomycetes</taxon>
        <taxon>Pezizales</taxon>
        <taxon>Discinaceae</taxon>
        <taxon>Discina</taxon>
    </lineage>
</organism>
<keyword evidence="2" id="KW-0732">Signal</keyword>
<feature type="region of interest" description="Disordered" evidence="1">
    <location>
        <begin position="51"/>
        <end position="70"/>
    </location>
</feature>
<dbReference type="EMBL" id="JBBBZM010000055">
    <property type="protein sequence ID" value="KAL0636198.1"/>
    <property type="molecule type" value="Genomic_DNA"/>
</dbReference>
<keyword evidence="4" id="KW-1185">Reference proteome</keyword>
<proteinExistence type="predicted"/>
<accession>A0ABR3GK21</accession>
<comment type="caution">
    <text evidence="3">The sequence shown here is derived from an EMBL/GenBank/DDBJ whole genome shotgun (WGS) entry which is preliminary data.</text>
</comment>
<evidence type="ECO:0000256" key="2">
    <source>
        <dbReference type="SAM" id="SignalP"/>
    </source>
</evidence>
<dbReference type="Proteomes" id="UP001447188">
    <property type="component" value="Unassembled WGS sequence"/>
</dbReference>
<feature type="chain" id="PRO_5046499162" evidence="2">
    <location>
        <begin position="24"/>
        <end position="191"/>
    </location>
</feature>
<evidence type="ECO:0000256" key="1">
    <source>
        <dbReference type="SAM" id="MobiDB-lite"/>
    </source>
</evidence>
<reference evidence="3 4" key="1">
    <citation type="submission" date="2024-02" db="EMBL/GenBank/DDBJ databases">
        <title>Discinaceae phylogenomics.</title>
        <authorList>
            <person name="Dirks A.C."/>
            <person name="James T.Y."/>
        </authorList>
    </citation>
    <scope>NUCLEOTIDE SEQUENCE [LARGE SCALE GENOMIC DNA]</scope>
    <source>
        <strain evidence="3 4">ACD0624</strain>
    </source>
</reference>
<feature type="signal peptide" evidence="2">
    <location>
        <begin position="1"/>
        <end position="23"/>
    </location>
</feature>
<name>A0ABR3GK21_9PEZI</name>
<gene>
    <name evidence="3" type="ORF">Q9L58_004874</name>
</gene>
<feature type="compositionally biased region" description="Basic residues" evidence="1">
    <location>
        <begin position="51"/>
        <end position="62"/>
    </location>
</feature>
<evidence type="ECO:0000313" key="3">
    <source>
        <dbReference type="EMBL" id="KAL0636198.1"/>
    </source>
</evidence>
<sequence>MKSISATIFSFFFLILLLQLATAAFPVVGPLDQRNRPPVISDAQVNAHIKARSNPRKQHHSHSSQSFSYDSLPDNISCNVDNESPLSKDVSDAIGALKDGDGHQLRCNYNNTPGDGENQFCTTLMSHKSAAIAVCTILIERIDCKKIAEIAIAVSDKCEEECAGELRVAGMVSMAWGNIFVLNSTIELRVE</sequence>
<evidence type="ECO:0000313" key="4">
    <source>
        <dbReference type="Proteomes" id="UP001447188"/>
    </source>
</evidence>
<protein>
    <submittedName>
        <fullName evidence="3">Uncharacterized protein</fullName>
    </submittedName>
</protein>